<keyword evidence="4" id="KW-0812">Transmembrane</keyword>
<evidence type="ECO:0000313" key="14">
    <source>
        <dbReference type="EMBL" id="QHI99990.1"/>
    </source>
</evidence>
<evidence type="ECO:0000256" key="6">
    <source>
        <dbReference type="ARBA" id="ARBA00022840"/>
    </source>
</evidence>
<dbReference type="Gene3D" id="3.40.50.2300">
    <property type="match status" value="1"/>
</dbReference>
<evidence type="ECO:0000256" key="4">
    <source>
        <dbReference type="ARBA" id="ARBA00022692"/>
    </source>
</evidence>
<dbReference type="PROSITE" id="PS50894">
    <property type="entry name" value="HPT"/>
    <property type="match status" value="1"/>
</dbReference>
<evidence type="ECO:0000256" key="2">
    <source>
        <dbReference type="ARBA" id="ARBA00022475"/>
    </source>
</evidence>
<dbReference type="Proteomes" id="UP000464787">
    <property type="component" value="Chromosome"/>
</dbReference>
<feature type="domain" description="Response regulatory" evidence="12">
    <location>
        <begin position="22"/>
        <end position="145"/>
    </location>
</feature>
<dbReference type="PANTHER" id="PTHR45339">
    <property type="entry name" value="HYBRID SIGNAL TRANSDUCTION HISTIDINE KINASE J"/>
    <property type="match status" value="1"/>
</dbReference>
<dbReference type="SUPFAM" id="SSF52172">
    <property type="entry name" value="CheY-like"/>
    <property type="match status" value="1"/>
</dbReference>
<evidence type="ECO:0000313" key="15">
    <source>
        <dbReference type="Proteomes" id="UP000464787"/>
    </source>
</evidence>
<dbReference type="CDD" id="cd17546">
    <property type="entry name" value="REC_hyHK_CKI1_RcsC-like"/>
    <property type="match status" value="1"/>
</dbReference>
<dbReference type="PANTHER" id="PTHR45339:SF1">
    <property type="entry name" value="HYBRID SIGNAL TRANSDUCTION HISTIDINE KINASE J"/>
    <property type="match status" value="1"/>
</dbReference>
<evidence type="ECO:0000256" key="8">
    <source>
        <dbReference type="ARBA" id="ARBA00023012"/>
    </source>
</evidence>
<dbReference type="Gene3D" id="1.20.120.160">
    <property type="entry name" value="HPT domain"/>
    <property type="match status" value="1"/>
</dbReference>
<feature type="modified residue" description="4-aspartylphosphate" evidence="11">
    <location>
        <position position="71"/>
    </location>
</feature>
<feature type="domain" description="HPt" evidence="13">
    <location>
        <begin position="161"/>
        <end position="248"/>
    </location>
</feature>
<evidence type="ECO:0000256" key="9">
    <source>
        <dbReference type="ARBA" id="ARBA00023136"/>
    </source>
</evidence>
<sequence>MHDTTIGRPARHVERRGRHRRLCLVIDDDAVCRSAAQRQLRTLGFDAILAASSREAMDLIDQRKPSTVLIDNCLPDGDGYSLARRIRHLERAIVDRRSAWPLVLVALSAHAGKLHLGRCLAAGMDQVLSKPVSLPALASALGVASTDARAPGNLHISRSGPLAQNAVLSELYWSSCRADLEVLKKAVDARDWSLVRARAHRIRGASQVVGMHSVAGLAFVLERLDDAEMSHSGIRALRWLGRLVAHGG</sequence>
<keyword evidence="7" id="KW-1133">Transmembrane helix</keyword>
<dbReference type="GO" id="GO:0004672">
    <property type="term" value="F:protein kinase activity"/>
    <property type="evidence" value="ECO:0007669"/>
    <property type="project" value="UniProtKB-ARBA"/>
</dbReference>
<evidence type="ECO:0000256" key="3">
    <source>
        <dbReference type="ARBA" id="ARBA00022553"/>
    </source>
</evidence>
<proteinExistence type="predicted"/>
<organism evidence="14 15">
    <name type="scientific">Xylophilus rhododendri</name>
    <dbReference type="NCBI Taxonomy" id="2697032"/>
    <lineage>
        <taxon>Bacteria</taxon>
        <taxon>Pseudomonadati</taxon>
        <taxon>Pseudomonadota</taxon>
        <taxon>Betaproteobacteria</taxon>
        <taxon>Burkholderiales</taxon>
        <taxon>Xylophilus</taxon>
    </lineage>
</organism>
<evidence type="ECO:0000256" key="10">
    <source>
        <dbReference type="PROSITE-ProRule" id="PRU00110"/>
    </source>
</evidence>
<dbReference type="SUPFAM" id="SSF47226">
    <property type="entry name" value="Histidine-containing phosphotransfer domain, HPT domain"/>
    <property type="match status" value="1"/>
</dbReference>
<protein>
    <submittedName>
        <fullName evidence="14">Response regulator</fullName>
    </submittedName>
</protein>
<dbReference type="PROSITE" id="PS50110">
    <property type="entry name" value="RESPONSE_REGULATORY"/>
    <property type="match status" value="1"/>
</dbReference>
<keyword evidence="3 11" id="KW-0597">Phosphoprotein</keyword>
<evidence type="ECO:0000256" key="5">
    <source>
        <dbReference type="ARBA" id="ARBA00022741"/>
    </source>
</evidence>
<dbReference type="Pfam" id="PF00072">
    <property type="entry name" value="Response_reg"/>
    <property type="match status" value="1"/>
</dbReference>
<dbReference type="Pfam" id="PF01627">
    <property type="entry name" value="Hpt"/>
    <property type="match status" value="1"/>
</dbReference>
<feature type="modified residue" description="Phosphohistidine" evidence="10">
    <location>
        <position position="200"/>
    </location>
</feature>
<evidence type="ECO:0000259" key="12">
    <source>
        <dbReference type="PROSITE" id="PS50110"/>
    </source>
</evidence>
<dbReference type="GO" id="GO:0005524">
    <property type="term" value="F:ATP binding"/>
    <property type="evidence" value="ECO:0007669"/>
    <property type="project" value="UniProtKB-KW"/>
</dbReference>
<accession>A0A857J7I2</accession>
<name>A0A857J7I2_9BURK</name>
<keyword evidence="8" id="KW-0902">Two-component regulatory system</keyword>
<dbReference type="AlphaFoldDB" id="A0A857J7I2"/>
<evidence type="ECO:0000256" key="1">
    <source>
        <dbReference type="ARBA" id="ARBA00004651"/>
    </source>
</evidence>
<dbReference type="InterPro" id="IPR011006">
    <property type="entry name" value="CheY-like_superfamily"/>
</dbReference>
<dbReference type="InterPro" id="IPR036641">
    <property type="entry name" value="HPT_dom_sf"/>
</dbReference>
<evidence type="ECO:0000259" key="13">
    <source>
        <dbReference type="PROSITE" id="PS50894"/>
    </source>
</evidence>
<dbReference type="GO" id="GO:0005886">
    <property type="term" value="C:plasma membrane"/>
    <property type="evidence" value="ECO:0007669"/>
    <property type="project" value="UniProtKB-SubCell"/>
</dbReference>
<keyword evidence="6" id="KW-0067">ATP-binding</keyword>
<keyword evidence="15" id="KW-1185">Reference proteome</keyword>
<comment type="subcellular location">
    <subcellularLocation>
        <location evidence="1">Cell membrane</location>
        <topology evidence="1">Multi-pass membrane protein</topology>
    </subcellularLocation>
</comment>
<keyword evidence="5" id="KW-0547">Nucleotide-binding</keyword>
<evidence type="ECO:0000256" key="7">
    <source>
        <dbReference type="ARBA" id="ARBA00022989"/>
    </source>
</evidence>
<dbReference type="EMBL" id="CP047650">
    <property type="protein sequence ID" value="QHI99990.1"/>
    <property type="molecule type" value="Genomic_DNA"/>
</dbReference>
<gene>
    <name evidence="14" type="ORF">GT347_19600</name>
</gene>
<dbReference type="GO" id="GO:0000160">
    <property type="term" value="P:phosphorelay signal transduction system"/>
    <property type="evidence" value="ECO:0007669"/>
    <property type="project" value="UniProtKB-KW"/>
</dbReference>
<dbReference type="SMART" id="SM00448">
    <property type="entry name" value="REC"/>
    <property type="match status" value="1"/>
</dbReference>
<dbReference type="RefSeq" id="WP_160553801.1">
    <property type="nucleotide sequence ID" value="NZ_CP047650.1"/>
</dbReference>
<dbReference type="InterPro" id="IPR008207">
    <property type="entry name" value="Sig_transdc_His_kin_Hpt_dom"/>
</dbReference>
<keyword evidence="2" id="KW-1003">Cell membrane</keyword>
<keyword evidence="9" id="KW-0472">Membrane</keyword>
<evidence type="ECO:0000256" key="11">
    <source>
        <dbReference type="PROSITE-ProRule" id="PRU00169"/>
    </source>
</evidence>
<reference evidence="14 15" key="1">
    <citation type="submission" date="2020-01" db="EMBL/GenBank/DDBJ databases">
        <title>Genome sequencing of strain KACC 21265.</title>
        <authorList>
            <person name="Heo J."/>
            <person name="Kim S.-J."/>
            <person name="Kim J.-S."/>
            <person name="Hong S.-B."/>
            <person name="Kwon S.-W."/>
        </authorList>
    </citation>
    <scope>NUCLEOTIDE SEQUENCE [LARGE SCALE GENOMIC DNA]</scope>
    <source>
        <strain evidence="14 15">KACC 21265</strain>
    </source>
</reference>
<dbReference type="InterPro" id="IPR001789">
    <property type="entry name" value="Sig_transdc_resp-reg_receiver"/>
</dbReference>
<dbReference type="KEGG" id="xyk:GT347_19600"/>